<sequence length="272" mass="27356">MNLLASDQAESLRRMLAPRATRRIAVVASDAGAGATTVALGLANALALQGERVLLIDEDRFGARATRLAGASPEGTLAAVLGGALTLEAALGKRPAGAIAVLPGSPQASGDPQALSAFRTVVSDARSEADGGLSQFAGTAHNLVVVLRAEPDSIKAAYAAIKRMNHLYACRRFHLVINAAASESAAGAVLGNLARTASQYLGVDARPAGSLPSDPLVGRSAALGRCVVEAFPAAPATAALRRIALSIAAWPLATGSRSTLTAPTAPSATALA</sequence>
<gene>
    <name evidence="4" type="ORF">P3W85_01630</name>
</gene>
<dbReference type="EMBL" id="JARJLM010000022">
    <property type="protein sequence ID" value="MDF3831664.1"/>
    <property type="molecule type" value="Genomic_DNA"/>
</dbReference>
<evidence type="ECO:0000256" key="2">
    <source>
        <dbReference type="ARBA" id="ARBA00022840"/>
    </source>
</evidence>
<evidence type="ECO:0000313" key="4">
    <source>
        <dbReference type="EMBL" id="MDF3831664.1"/>
    </source>
</evidence>
<name>A0ABT6AGD9_9BURK</name>
<feature type="domain" description="CobQ/CobB/MinD/ParA nucleotide binding" evidence="3">
    <location>
        <begin position="24"/>
        <end position="145"/>
    </location>
</feature>
<proteinExistence type="predicted"/>
<keyword evidence="4" id="KW-0969">Cilium</keyword>
<evidence type="ECO:0000259" key="3">
    <source>
        <dbReference type="Pfam" id="PF01656"/>
    </source>
</evidence>
<dbReference type="PANTHER" id="PTHR43384:SF4">
    <property type="entry name" value="CELLULOSE BIOSYNTHESIS PROTEIN BCSQ-RELATED"/>
    <property type="match status" value="1"/>
</dbReference>
<organism evidence="4 5">
    <name type="scientific">Cupriavidus basilensis</name>
    <dbReference type="NCBI Taxonomy" id="68895"/>
    <lineage>
        <taxon>Bacteria</taxon>
        <taxon>Pseudomonadati</taxon>
        <taxon>Pseudomonadota</taxon>
        <taxon>Betaproteobacteria</taxon>
        <taxon>Burkholderiales</taxon>
        <taxon>Burkholderiaceae</taxon>
        <taxon>Cupriavidus</taxon>
    </lineage>
</organism>
<keyword evidence="2" id="KW-0067">ATP-binding</keyword>
<dbReference type="SUPFAM" id="SSF52540">
    <property type="entry name" value="P-loop containing nucleoside triphosphate hydrolases"/>
    <property type="match status" value="1"/>
</dbReference>
<keyword evidence="4" id="KW-0282">Flagellum</keyword>
<dbReference type="InterPro" id="IPR027417">
    <property type="entry name" value="P-loop_NTPase"/>
</dbReference>
<evidence type="ECO:0000313" key="5">
    <source>
        <dbReference type="Proteomes" id="UP001216674"/>
    </source>
</evidence>
<evidence type="ECO:0000256" key="1">
    <source>
        <dbReference type="ARBA" id="ARBA00022741"/>
    </source>
</evidence>
<dbReference type="InterPro" id="IPR050625">
    <property type="entry name" value="ParA/MinD_ATPase"/>
</dbReference>
<accession>A0ABT6AGD9</accession>
<dbReference type="PANTHER" id="PTHR43384">
    <property type="entry name" value="SEPTUM SITE-DETERMINING PROTEIN MIND HOMOLOG, CHLOROPLASTIC-RELATED"/>
    <property type="match status" value="1"/>
</dbReference>
<comment type="caution">
    <text evidence="4">The sequence shown here is derived from an EMBL/GenBank/DDBJ whole genome shotgun (WGS) entry which is preliminary data.</text>
</comment>
<dbReference type="Pfam" id="PF01656">
    <property type="entry name" value="CbiA"/>
    <property type="match status" value="1"/>
</dbReference>
<dbReference type="RefSeq" id="WP_276263488.1">
    <property type="nucleotide sequence ID" value="NZ_JARJLM010000022.1"/>
</dbReference>
<protein>
    <submittedName>
        <fullName evidence="4">Flagellar biosynthesis protein FlhG</fullName>
    </submittedName>
</protein>
<reference evidence="4 5" key="1">
    <citation type="submission" date="2023-03" db="EMBL/GenBank/DDBJ databases">
        <title>Draft assemblies of triclosan tolerant bacteria isolated from returned activated sludge.</title>
        <authorList>
            <person name="Van Hamelsveld S."/>
        </authorList>
    </citation>
    <scope>NUCLEOTIDE SEQUENCE [LARGE SCALE GENOMIC DNA]</scope>
    <source>
        <strain evidence="4 5">GW210010_S58</strain>
    </source>
</reference>
<keyword evidence="5" id="KW-1185">Reference proteome</keyword>
<dbReference type="InterPro" id="IPR002586">
    <property type="entry name" value="CobQ/CobB/MinD/ParA_Nub-bd_dom"/>
</dbReference>
<keyword evidence="4" id="KW-0966">Cell projection</keyword>
<dbReference type="Gene3D" id="3.40.50.300">
    <property type="entry name" value="P-loop containing nucleotide triphosphate hydrolases"/>
    <property type="match status" value="1"/>
</dbReference>
<dbReference type="Proteomes" id="UP001216674">
    <property type="component" value="Unassembled WGS sequence"/>
</dbReference>
<keyword evidence="1" id="KW-0547">Nucleotide-binding</keyword>